<dbReference type="Proteomes" id="UP000501780">
    <property type="component" value="Chromosome"/>
</dbReference>
<dbReference type="InterPro" id="IPR058240">
    <property type="entry name" value="rSAM_sf"/>
</dbReference>
<dbReference type="Gene3D" id="3.30.1240.10">
    <property type="match status" value="1"/>
</dbReference>
<keyword evidence="3" id="KW-0479">Metal-binding</keyword>
<dbReference type="GO" id="GO:0016791">
    <property type="term" value="F:phosphatase activity"/>
    <property type="evidence" value="ECO:0007669"/>
    <property type="project" value="TreeGrafter"/>
</dbReference>
<organism evidence="6 7">
    <name type="scientific">Bacteroides faecium</name>
    <dbReference type="NCBI Taxonomy" id="2715212"/>
    <lineage>
        <taxon>Bacteria</taxon>
        <taxon>Pseudomonadati</taxon>
        <taxon>Bacteroidota</taxon>
        <taxon>Bacteroidia</taxon>
        <taxon>Bacteroidales</taxon>
        <taxon>Bacteroidaceae</taxon>
        <taxon>Bacteroides</taxon>
    </lineage>
</organism>
<keyword evidence="4" id="KW-0408">Iron</keyword>
<dbReference type="SFLD" id="SFLDS00029">
    <property type="entry name" value="Radical_SAM"/>
    <property type="match status" value="1"/>
</dbReference>
<dbReference type="InterPro" id="IPR007197">
    <property type="entry name" value="rSAM"/>
</dbReference>
<dbReference type="InterPro" id="IPR047771">
    <property type="entry name" value="Radical_SAM_STM4011-like"/>
</dbReference>
<dbReference type="SUPFAM" id="SSF56784">
    <property type="entry name" value="HAD-like"/>
    <property type="match status" value="1"/>
</dbReference>
<keyword evidence="2" id="KW-0949">S-adenosyl-L-methionine</keyword>
<proteinExistence type="predicted"/>
<keyword evidence="5" id="KW-0411">Iron-sulfur</keyword>
<comment type="cofactor">
    <cofactor evidence="1">
        <name>[4Fe-4S] cluster</name>
        <dbReference type="ChEBI" id="CHEBI:49883"/>
    </cofactor>
</comment>
<evidence type="ECO:0000313" key="7">
    <source>
        <dbReference type="Proteomes" id="UP000501780"/>
    </source>
</evidence>
<evidence type="ECO:0000256" key="2">
    <source>
        <dbReference type="ARBA" id="ARBA00022691"/>
    </source>
</evidence>
<dbReference type="AlphaFoldDB" id="A0A6H0KTG6"/>
<reference evidence="6 7" key="1">
    <citation type="submission" date="2020-03" db="EMBL/GenBank/DDBJ databases">
        <title>Genomic analysis of Bacteroides faecium CBA7301.</title>
        <authorList>
            <person name="Kim J."/>
            <person name="Roh S.W."/>
        </authorList>
    </citation>
    <scope>NUCLEOTIDE SEQUENCE [LARGE SCALE GENOMIC DNA]</scope>
    <source>
        <strain evidence="6 7">CBA7301</strain>
    </source>
</reference>
<evidence type="ECO:0000256" key="1">
    <source>
        <dbReference type="ARBA" id="ARBA00001966"/>
    </source>
</evidence>
<dbReference type="RefSeq" id="WP_167966087.1">
    <property type="nucleotide sequence ID" value="NZ_CP050831.1"/>
</dbReference>
<dbReference type="Gene3D" id="3.20.20.70">
    <property type="entry name" value="Aldolase class I"/>
    <property type="match status" value="1"/>
</dbReference>
<dbReference type="SUPFAM" id="SSF102114">
    <property type="entry name" value="Radical SAM enzymes"/>
    <property type="match status" value="1"/>
</dbReference>
<dbReference type="GO" id="GO:0005829">
    <property type="term" value="C:cytosol"/>
    <property type="evidence" value="ECO:0007669"/>
    <property type="project" value="TreeGrafter"/>
</dbReference>
<dbReference type="InterPro" id="IPR023214">
    <property type="entry name" value="HAD_sf"/>
</dbReference>
<dbReference type="PANTHER" id="PTHR10000:SF55">
    <property type="entry name" value="5-AMINO-6-(5-PHOSPHO-D-RIBITYLAMINO)URACIL PHOSPHATASE YCSE"/>
    <property type="match status" value="1"/>
</dbReference>
<dbReference type="GO" id="GO:0000287">
    <property type="term" value="F:magnesium ion binding"/>
    <property type="evidence" value="ECO:0007669"/>
    <property type="project" value="TreeGrafter"/>
</dbReference>
<evidence type="ECO:0000256" key="5">
    <source>
        <dbReference type="ARBA" id="ARBA00023014"/>
    </source>
</evidence>
<protein>
    <submittedName>
        <fullName evidence="6">HAD hydrolase family protein</fullName>
    </submittedName>
</protein>
<dbReference type="NCBIfam" id="NF038073">
    <property type="entry name" value="rSAM_STM4011"/>
    <property type="match status" value="1"/>
</dbReference>
<dbReference type="EMBL" id="CP050831">
    <property type="protein sequence ID" value="QIU96595.1"/>
    <property type="molecule type" value="Genomic_DNA"/>
</dbReference>
<gene>
    <name evidence="6" type="ORF">BacF7301_21670</name>
</gene>
<dbReference type="Pfam" id="PF08282">
    <property type="entry name" value="Hydrolase_3"/>
    <property type="match status" value="1"/>
</dbReference>
<keyword evidence="7" id="KW-1185">Reference proteome</keyword>
<dbReference type="InterPro" id="IPR013785">
    <property type="entry name" value="Aldolase_TIM"/>
</dbReference>
<dbReference type="Gene3D" id="3.40.50.1000">
    <property type="entry name" value="HAD superfamily/HAD-like"/>
    <property type="match status" value="2"/>
</dbReference>
<evidence type="ECO:0000256" key="4">
    <source>
        <dbReference type="ARBA" id="ARBA00023004"/>
    </source>
</evidence>
<dbReference type="KEGG" id="bfc:BacF7301_21670"/>
<dbReference type="GO" id="GO:0051536">
    <property type="term" value="F:iron-sulfur cluster binding"/>
    <property type="evidence" value="ECO:0007669"/>
    <property type="project" value="UniProtKB-KW"/>
</dbReference>
<keyword evidence="6" id="KW-0378">Hydrolase</keyword>
<evidence type="ECO:0000256" key="3">
    <source>
        <dbReference type="ARBA" id="ARBA00022723"/>
    </source>
</evidence>
<dbReference type="InterPro" id="IPR036412">
    <property type="entry name" value="HAD-like_sf"/>
</dbReference>
<dbReference type="CDD" id="cd01335">
    <property type="entry name" value="Radical_SAM"/>
    <property type="match status" value="1"/>
</dbReference>
<accession>A0A6H0KTG6</accession>
<name>A0A6H0KTG6_9BACE</name>
<dbReference type="PANTHER" id="PTHR10000">
    <property type="entry name" value="PHOSPHOSERINE PHOSPHATASE"/>
    <property type="match status" value="1"/>
</dbReference>
<sequence length="515" mass="58400">MANEGSLLSVRRIYYRGKLNSCNYTCSYCPFGKKSHPASTMQDKQAWSRFITAIEQWEGETLQLFVIPYGEALIHRYYREGIMRLASLPQVTGISCQTNLSFPADEWLDELRTAPELINKIKIWASFHPEMTSVEKFVRQLHTLHNAGIQVCAGAVGNPSAKNILADLRNALMPDIYLFINAMQGLKSLVSDDDIRFFTQLDNLFEYDLRNAPAQWENCSGGRSNCFIDWKGDIFACPRSKVKIGNLYQNQKTGQNQKLDTSLSCQRKVCDCYIAFSNLSNHPLHDILGEGAFWRIPDKSLITAVFFDVDGTLTDAQGKVPESYANTLRYIAQSVPLYLATSLSMEQARRKLGKTLFSLFKGGAFANGGLLLYDGQSRCLPVELLPDVNEESAKITAHSYEGQVYKYSMLVYEKEQRESILFRLKAKPYQVFYKPPLIAVVHKEAGKKKGVLHICKDLAFPLEQVLIVGNSQKDWEMMSAVPHSCAVMNSEPLLKEHARYTLNPDRLPAFFRFRK</sequence>
<evidence type="ECO:0000313" key="6">
    <source>
        <dbReference type="EMBL" id="QIU96595.1"/>
    </source>
</evidence>